<evidence type="ECO:0000313" key="3">
    <source>
        <dbReference type="Proteomes" id="UP000432464"/>
    </source>
</evidence>
<evidence type="ECO:0000313" key="2">
    <source>
        <dbReference type="EMBL" id="MTE12860.1"/>
    </source>
</evidence>
<protein>
    <submittedName>
        <fullName evidence="2">Uncharacterized protein</fullName>
    </submittedName>
</protein>
<name>A0A6I3KWI5_9NOCA</name>
<dbReference type="RefSeq" id="WP_154787268.1">
    <property type="nucleotide sequence ID" value="NZ_WMBB01000003.1"/>
</dbReference>
<keyword evidence="3" id="KW-1185">Reference proteome</keyword>
<organism evidence="2 3">
    <name type="scientific">Nocardia aurantiaca</name>
    <dbReference type="NCBI Taxonomy" id="2675850"/>
    <lineage>
        <taxon>Bacteria</taxon>
        <taxon>Bacillati</taxon>
        <taxon>Actinomycetota</taxon>
        <taxon>Actinomycetes</taxon>
        <taxon>Mycobacteriales</taxon>
        <taxon>Nocardiaceae</taxon>
        <taxon>Nocardia</taxon>
    </lineage>
</organism>
<sequence>MRHYPQSAGAFAALSMRTEVRPGPLDRLSRRLARAGQQPAHTRRPHNVHGSGLRSVARMLWAAQSPQASQVALATALVECLTEIGRMLEASDRAHAAAAMASTARRALTEIHMRAEGIDPTRPYRRETGSPAWACAMRAAVVVDGGDRGENERVIAEAAKQWDIQRLMSRVRPGGERYDEKGRILGPSDARRTADVQEALDAASGPLTPSTGRSRLRGVDPTLFGKPRRPGDWAAMRDGTEELHTYSANPDDAAPKPSAGPGRTPETEHPEYQPYRASKPDRRHDRDHGR</sequence>
<proteinExistence type="predicted"/>
<dbReference type="EMBL" id="WMBB01000003">
    <property type="protein sequence ID" value="MTE12860.1"/>
    <property type="molecule type" value="Genomic_DNA"/>
</dbReference>
<feature type="compositionally biased region" description="Basic and acidic residues" evidence="1">
    <location>
        <begin position="278"/>
        <end position="290"/>
    </location>
</feature>
<dbReference type="Proteomes" id="UP000432464">
    <property type="component" value="Unassembled WGS sequence"/>
</dbReference>
<feature type="region of interest" description="Disordered" evidence="1">
    <location>
        <begin position="200"/>
        <end position="290"/>
    </location>
</feature>
<comment type="caution">
    <text evidence="2">The sequence shown here is derived from an EMBL/GenBank/DDBJ whole genome shotgun (WGS) entry which is preliminary data.</text>
</comment>
<accession>A0A6I3KWI5</accession>
<gene>
    <name evidence="2" type="ORF">GLP40_08740</name>
</gene>
<evidence type="ECO:0000256" key="1">
    <source>
        <dbReference type="SAM" id="MobiDB-lite"/>
    </source>
</evidence>
<reference evidence="2 3" key="1">
    <citation type="submission" date="2019-11" db="EMBL/GenBank/DDBJ databases">
        <title>Nocardia sp. nov. CT2-14 isolated from soil.</title>
        <authorList>
            <person name="Kanchanasin P."/>
            <person name="Tanasupawat S."/>
            <person name="Yuki M."/>
            <person name="Kudo T."/>
        </authorList>
    </citation>
    <scope>NUCLEOTIDE SEQUENCE [LARGE SCALE GENOMIC DNA]</scope>
    <source>
        <strain evidence="2 3">CT2-14</strain>
    </source>
</reference>
<dbReference type="AlphaFoldDB" id="A0A6I3KWI5"/>